<protein>
    <submittedName>
        <fullName evidence="3">Het-domain-containing protein</fullName>
    </submittedName>
</protein>
<feature type="region of interest" description="Disordered" evidence="1">
    <location>
        <begin position="617"/>
        <end position="639"/>
    </location>
</feature>
<accession>A0A8H5YW41</accession>
<proteinExistence type="predicted"/>
<evidence type="ECO:0000256" key="1">
    <source>
        <dbReference type="SAM" id="MobiDB-lite"/>
    </source>
</evidence>
<feature type="region of interest" description="Disordered" evidence="1">
    <location>
        <begin position="552"/>
        <end position="573"/>
    </location>
</feature>
<dbReference type="PANTHER" id="PTHR33112">
    <property type="entry name" value="DOMAIN PROTEIN, PUTATIVE-RELATED"/>
    <property type="match status" value="1"/>
</dbReference>
<evidence type="ECO:0000259" key="2">
    <source>
        <dbReference type="Pfam" id="PF06985"/>
    </source>
</evidence>
<keyword evidence="4" id="KW-1185">Reference proteome</keyword>
<evidence type="ECO:0000313" key="3">
    <source>
        <dbReference type="EMBL" id="KAF5720080.1"/>
    </source>
</evidence>
<dbReference type="EMBL" id="JAAOAN010000133">
    <property type="protein sequence ID" value="KAF5720080.1"/>
    <property type="molecule type" value="Genomic_DNA"/>
</dbReference>
<dbReference type="AlphaFoldDB" id="A0A8H5YW41"/>
<organism evidence="3 4">
    <name type="scientific">Fusarium mundagurra</name>
    <dbReference type="NCBI Taxonomy" id="1567541"/>
    <lineage>
        <taxon>Eukaryota</taxon>
        <taxon>Fungi</taxon>
        <taxon>Dikarya</taxon>
        <taxon>Ascomycota</taxon>
        <taxon>Pezizomycotina</taxon>
        <taxon>Sordariomycetes</taxon>
        <taxon>Hypocreomycetidae</taxon>
        <taxon>Hypocreales</taxon>
        <taxon>Nectriaceae</taxon>
        <taxon>Fusarium</taxon>
        <taxon>Fusarium fujikuroi species complex</taxon>
    </lineage>
</organism>
<reference evidence="3 4" key="1">
    <citation type="submission" date="2020-05" db="EMBL/GenBank/DDBJ databases">
        <title>Identification and distribution of gene clusters putatively required for synthesis of sphingolipid metabolism inhibitors in phylogenetically diverse species of the filamentous fungus Fusarium.</title>
        <authorList>
            <person name="Kim H.-S."/>
            <person name="Busman M."/>
            <person name="Brown D.W."/>
            <person name="Divon H."/>
            <person name="Uhlig S."/>
            <person name="Proctor R.H."/>
        </authorList>
    </citation>
    <scope>NUCLEOTIDE SEQUENCE [LARGE SCALE GENOMIC DNA]</scope>
    <source>
        <strain evidence="3 4">NRRL 66235</strain>
    </source>
</reference>
<evidence type="ECO:0000313" key="4">
    <source>
        <dbReference type="Proteomes" id="UP000544331"/>
    </source>
</evidence>
<dbReference type="Pfam" id="PF06985">
    <property type="entry name" value="HET"/>
    <property type="match status" value="1"/>
</dbReference>
<feature type="compositionally biased region" description="Basic and acidic residues" evidence="1">
    <location>
        <begin position="623"/>
        <end position="636"/>
    </location>
</feature>
<dbReference type="OrthoDB" id="5362512at2759"/>
<sequence>MALCGYCRAIDFSALPEPPRWKSFNRVFDDPQLNTFRFESEDSETPFDIEHGLPWQDSIDSLAESAALNCPLCTIVQNAANNWNDRRQAGRNNSTFYQEFGADYDVALPGARLYLTQRLEGGDGFAVFIPGNYSALLLGTVAFTAEEASSLAGNISLRPFCADSGSPGALRVVSSWLKNCQDNHEKCCHDHTTLPSRVLAVGSIGDSSIKLIEPNADTIGKYASLSYCWGSVPMLTTTRISLHAHMSGIFVTDLPKSFRDAVTLSRYLGIPYLWIDSLCIIQGDTEDWVHESSRMLDVYSNAYVVIAANHAHDPAVGCFSIRPSRVSADLELTGIGLVHAQLGTNSDEVLSHNAEFSDEPLTKRAWALQERALAARTIHYNTGQMYFECQHGIVGEDGCKTDRRYCDLSPVMNHTSSASEALRTWSSIVWNYSNRDLTNPTDKFPALSGIASLLGGLLKDEYVAGLWSSMMVQGLAWQGLWRPKPQPIDEYIGPSWSWASLQGIASLNKKPEWRSIATVEDWKIELTNPDDHYGQVKSASVRVRGPLTQLTQSTIPRGDQDERRKRAGIRPSPRFCTKYSGDGDGILVRLDNQDPNASDQWQDMDIKVLLLGGHGKVSTASPREVEGQEGEAKEDNSDGELEIDWGFGLVLTSTKVNGNVYMKRIGCMYLDRNQVEKLRGTEEDWDTINII</sequence>
<dbReference type="PANTHER" id="PTHR33112:SF10">
    <property type="entry name" value="TOL"/>
    <property type="match status" value="1"/>
</dbReference>
<dbReference type="InterPro" id="IPR010730">
    <property type="entry name" value="HET"/>
</dbReference>
<gene>
    <name evidence="3" type="ORF">FMUND_4364</name>
</gene>
<name>A0A8H5YW41_9HYPO</name>
<comment type="caution">
    <text evidence="3">The sequence shown here is derived from an EMBL/GenBank/DDBJ whole genome shotgun (WGS) entry which is preliminary data.</text>
</comment>
<feature type="domain" description="Heterokaryon incompatibility" evidence="2">
    <location>
        <begin position="222"/>
        <end position="370"/>
    </location>
</feature>
<dbReference type="Proteomes" id="UP000544331">
    <property type="component" value="Unassembled WGS sequence"/>
</dbReference>